<keyword evidence="1" id="KW-0812">Transmembrane</keyword>
<dbReference type="Proteomes" id="UP001374579">
    <property type="component" value="Unassembled WGS sequence"/>
</dbReference>
<feature type="transmembrane region" description="Helical" evidence="1">
    <location>
        <begin position="58"/>
        <end position="80"/>
    </location>
</feature>
<organism evidence="3 4">
    <name type="scientific">Littorina saxatilis</name>
    <dbReference type="NCBI Taxonomy" id="31220"/>
    <lineage>
        <taxon>Eukaryota</taxon>
        <taxon>Metazoa</taxon>
        <taxon>Spiralia</taxon>
        <taxon>Lophotrochozoa</taxon>
        <taxon>Mollusca</taxon>
        <taxon>Gastropoda</taxon>
        <taxon>Caenogastropoda</taxon>
        <taxon>Littorinimorpha</taxon>
        <taxon>Littorinoidea</taxon>
        <taxon>Littorinidae</taxon>
        <taxon>Littorina</taxon>
    </lineage>
</organism>
<feature type="signal peptide" evidence="2">
    <location>
        <begin position="1"/>
        <end position="16"/>
    </location>
</feature>
<keyword evidence="1" id="KW-0472">Membrane</keyword>
<name>A0AAN9G047_9CAEN</name>
<dbReference type="EMBL" id="JBAMIC010000024">
    <property type="protein sequence ID" value="KAK7090184.1"/>
    <property type="molecule type" value="Genomic_DNA"/>
</dbReference>
<gene>
    <name evidence="3" type="ORF">V1264_010017</name>
</gene>
<feature type="chain" id="PRO_5042932747" evidence="2">
    <location>
        <begin position="17"/>
        <end position="117"/>
    </location>
</feature>
<evidence type="ECO:0000256" key="1">
    <source>
        <dbReference type="SAM" id="Phobius"/>
    </source>
</evidence>
<evidence type="ECO:0000256" key="2">
    <source>
        <dbReference type="SAM" id="SignalP"/>
    </source>
</evidence>
<feature type="transmembrane region" description="Helical" evidence="1">
    <location>
        <begin position="92"/>
        <end position="111"/>
    </location>
</feature>
<evidence type="ECO:0000313" key="3">
    <source>
        <dbReference type="EMBL" id="KAK7090184.1"/>
    </source>
</evidence>
<keyword evidence="4" id="KW-1185">Reference proteome</keyword>
<reference evidence="3 4" key="1">
    <citation type="submission" date="2024-02" db="EMBL/GenBank/DDBJ databases">
        <title>Chromosome-scale genome assembly of the rough periwinkle Littorina saxatilis.</title>
        <authorList>
            <person name="De Jode A."/>
            <person name="Faria R."/>
            <person name="Formenti G."/>
            <person name="Sims Y."/>
            <person name="Smith T.P."/>
            <person name="Tracey A."/>
            <person name="Wood J.M.D."/>
            <person name="Zagrodzka Z.B."/>
            <person name="Johannesson K."/>
            <person name="Butlin R.K."/>
            <person name="Leder E.H."/>
        </authorList>
    </citation>
    <scope>NUCLEOTIDE SEQUENCE [LARGE SCALE GENOMIC DNA]</scope>
    <source>
        <strain evidence="3">Snail1</strain>
        <tissue evidence="3">Muscle</tissue>
    </source>
</reference>
<keyword evidence="1" id="KW-1133">Transmembrane helix</keyword>
<evidence type="ECO:0000313" key="4">
    <source>
        <dbReference type="Proteomes" id="UP001374579"/>
    </source>
</evidence>
<dbReference type="AlphaFoldDB" id="A0AAN9G047"/>
<keyword evidence="2" id="KW-0732">Signal</keyword>
<protein>
    <submittedName>
        <fullName evidence="3">Uncharacterized protein</fullName>
    </submittedName>
</protein>
<comment type="caution">
    <text evidence="3">The sequence shown here is derived from an EMBL/GenBank/DDBJ whole genome shotgun (WGS) entry which is preliminary data.</text>
</comment>
<sequence>MSGSLLLLILTARLEAFFALFVVAGAHRTCCNVIPSAVMNDVIQAEAEKNGAGRSAPVGLAMSPVSLMNLVAYFTVFPVLGPLERITGHSSVSLCIAAGCSCLAAVVFLMIDLPKQC</sequence>
<accession>A0AAN9G047</accession>
<proteinExistence type="predicted"/>